<comment type="caution">
    <text evidence="1">The sequence shown here is derived from an EMBL/GenBank/DDBJ whole genome shotgun (WGS) entry which is preliminary data.</text>
</comment>
<reference evidence="1" key="1">
    <citation type="submission" date="2022-07" db="EMBL/GenBank/DDBJ databases">
        <authorList>
            <person name="Trinca V."/>
            <person name="Uliana J.V.C."/>
            <person name="Torres T.T."/>
            <person name="Ward R.J."/>
            <person name="Monesi N."/>
        </authorList>
    </citation>
    <scope>NUCLEOTIDE SEQUENCE</scope>
    <source>
        <strain evidence="1">HSMRA1968</strain>
        <tissue evidence="1">Whole embryos</tissue>
    </source>
</reference>
<gene>
    <name evidence="1" type="ORF">Bhyg_03881</name>
</gene>
<dbReference type="Proteomes" id="UP001151699">
    <property type="component" value="Chromosome A"/>
</dbReference>
<name>A0A9Q0S9P7_9DIPT</name>
<evidence type="ECO:0000313" key="1">
    <source>
        <dbReference type="EMBL" id="KAJ6648650.1"/>
    </source>
</evidence>
<sequence>MNIRTSVVVLCARNRIMTIKSIHEFIPNRHRHFFYYNGREILHNKHPAVHLFRGYEKHSLQMCFYEVESEDAMPLKAVDIVLEKSYCLLKMRLHTLHHCIDISTGQPDDYQEK</sequence>
<dbReference type="EMBL" id="WJQU01000001">
    <property type="protein sequence ID" value="KAJ6648650.1"/>
    <property type="molecule type" value="Genomic_DNA"/>
</dbReference>
<evidence type="ECO:0000313" key="2">
    <source>
        <dbReference type="Proteomes" id="UP001151699"/>
    </source>
</evidence>
<dbReference type="AlphaFoldDB" id="A0A9Q0S9P7"/>
<protein>
    <submittedName>
        <fullName evidence="1">Uncharacterized protein</fullName>
    </submittedName>
</protein>
<proteinExistence type="predicted"/>
<accession>A0A9Q0S9P7</accession>
<organism evidence="1 2">
    <name type="scientific">Pseudolycoriella hygida</name>
    <dbReference type="NCBI Taxonomy" id="35572"/>
    <lineage>
        <taxon>Eukaryota</taxon>
        <taxon>Metazoa</taxon>
        <taxon>Ecdysozoa</taxon>
        <taxon>Arthropoda</taxon>
        <taxon>Hexapoda</taxon>
        <taxon>Insecta</taxon>
        <taxon>Pterygota</taxon>
        <taxon>Neoptera</taxon>
        <taxon>Endopterygota</taxon>
        <taxon>Diptera</taxon>
        <taxon>Nematocera</taxon>
        <taxon>Sciaroidea</taxon>
        <taxon>Sciaridae</taxon>
        <taxon>Pseudolycoriella</taxon>
    </lineage>
</organism>
<keyword evidence="2" id="KW-1185">Reference proteome</keyword>